<feature type="transmembrane region" description="Helical" evidence="2">
    <location>
        <begin position="102"/>
        <end position="122"/>
    </location>
</feature>
<feature type="region of interest" description="Disordered" evidence="1">
    <location>
        <begin position="1"/>
        <end position="22"/>
    </location>
</feature>
<dbReference type="Proteomes" id="UP000199207">
    <property type="component" value="Unassembled WGS sequence"/>
</dbReference>
<organism evidence="3 4">
    <name type="scientific">Streptomyces aidingensis</name>
    <dbReference type="NCBI Taxonomy" id="910347"/>
    <lineage>
        <taxon>Bacteria</taxon>
        <taxon>Bacillati</taxon>
        <taxon>Actinomycetota</taxon>
        <taxon>Actinomycetes</taxon>
        <taxon>Kitasatosporales</taxon>
        <taxon>Streptomycetaceae</taxon>
        <taxon>Streptomyces</taxon>
    </lineage>
</organism>
<evidence type="ECO:0000313" key="4">
    <source>
        <dbReference type="Proteomes" id="UP000199207"/>
    </source>
</evidence>
<keyword evidence="2" id="KW-0812">Transmembrane</keyword>
<feature type="transmembrane region" description="Helical" evidence="2">
    <location>
        <begin position="184"/>
        <end position="206"/>
    </location>
</feature>
<evidence type="ECO:0000256" key="2">
    <source>
        <dbReference type="SAM" id="Phobius"/>
    </source>
</evidence>
<reference evidence="3 4" key="1">
    <citation type="submission" date="2016-10" db="EMBL/GenBank/DDBJ databases">
        <authorList>
            <person name="de Groot N.N."/>
        </authorList>
    </citation>
    <scope>NUCLEOTIDE SEQUENCE [LARGE SCALE GENOMIC DNA]</scope>
    <source>
        <strain evidence="3 4">CGMCC 4.5739</strain>
    </source>
</reference>
<feature type="transmembrane region" description="Helical" evidence="2">
    <location>
        <begin position="420"/>
        <end position="441"/>
    </location>
</feature>
<dbReference type="RefSeq" id="WP_107365147.1">
    <property type="nucleotide sequence ID" value="NZ_FOLM01000010.1"/>
</dbReference>
<dbReference type="AlphaFoldDB" id="A0A1I1Q929"/>
<feature type="transmembrane region" description="Helical" evidence="2">
    <location>
        <begin position="529"/>
        <end position="550"/>
    </location>
</feature>
<proteinExistence type="predicted"/>
<evidence type="ECO:0000313" key="3">
    <source>
        <dbReference type="EMBL" id="SFD15723.1"/>
    </source>
</evidence>
<dbReference type="OrthoDB" id="2014935at2"/>
<gene>
    <name evidence="3" type="ORF">SAMN05421773_110203</name>
</gene>
<sequence>MSTATAVRPDQPSAPGRAPRNGGALAGTGTLIRFNLRRDRIRLPVWVFVLLLITLSTASSLEAAYPDAADRARAAETMNSPQGLAMSGPAHYLTDYHYGSMLAHQTISFASVLVGIMSVLIITRHTRTEEETGRAELVRAGVVGRHAHLTAALSVAVIANAVLGLLHTAALSGYSAAGFTAEGALLYGAQTALIGIVFAAVAAVTVQITPHSRGASGWAMAVIGASYAIRAAGDAAGADGSASWLSWLSPIGWVLYTYPYVDNRWWPLLICLAAIAALVWLAFRFSVLRDLGAGLRAARPGRPVGSDALATPLGFALRLHRGLLIGFAVGLALLGLMYGSILGDAEEMMEGIDALEEAVAELGGSVIEAFATMIMIPLAVVAAIYAVMAPLRARSEETSGRAEPLLATGLSRTRWLAGHLVVGLAGSTLIMALGGFFFGLAGAASSDQDGLTMELTGAALAYAPAFWVTVGVAAALIGWLPRAAPAAWAVPAGVFLIGYLGVLFDFPQWVMNLDPFGHVPDLPSAEMNWTPLAILTAVAVLLLAAGLAGIRRRDLELK</sequence>
<feature type="transmembrane region" description="Helical" evidence="2">
    <location>
        <begin position="461"/>
        <end position="480"/>
    </location>
</feature>
<protein>
    <submittedName>
        <fullName evidence="3">ABC-2 type transport system permease protein</fullName>
    </submittedName>
</protein>
<evidence type="ECO:0000256" key="1">
    <source>
        <dbReference type="SAM" id="MobiDB-lite"/>
    </source>
</evidence>
<accession>A0A1I1Q929</accession>
<feature type="transmembrane region" description="Helical" evidence="2">
    <location>
        <begin position="43"/>
        <end position="61"/>
    </location>
</feature>
<feature type="transmembrane region" description="Helical" evidence="2">
    <location>
        <begin position="487"/>
        <end position="509"/>
    </location>
</feature>
<dbReference type="STRING" id="910347.SAMN05421773_110203"/>
<feature type="transmembrane region" description="Helical" evidence="2">
    <location>
        <begin position="149"/>
        <end position="172"/>
    </location>
</feature>
<feature type="transmembrane region" description="Helical" evidence="2">
    <location>
        <begin position="323"/>
        <end position="342"/>
    </location>
</feature>
<keyword evidence="4" id="KW-1185">Reference proteome</keyword>
<dbReference type="EMBL" id="FOLM01000010">
    <property type="protein sequence ID" value="SFD15723.1"/>
    <property type="molecule type" value="Genomic_DNA"/>
</dbReference>
<keyword evidence="2" id="KW-1133">Transmembrane helix</keyword>
<feature type="transmembrane region" description="Helical" evidence="2">
    <location>
        <begin position="362"/>
        <end position="387"/>
    </location>
</feature>
<feature type="transmembrane region" description="Helical" evidence="2">
    <location>
        <begin position="265"/>
        <end position="283"/>
    </location>
</feature>
<name>A0A1I1Q929_9ACTN</name>
<keyword evidence="2" id="KW-0472">Membrane</keyword>
<feature type="transmembrane region" description="Helical" evidence="2">
    <location>
        <begin position="218"/>
        <end position="238"/>
    </location>
</feature>